<feature type="region of interest" description="Disordered" evidence="4">
    <location>
        <begin position="551"/>
        <end position="574"/>
    </location>
</feature>
<dbReference type="GO" id="GO:0006508">
    <property type="term" value="P:proteolysis"/>
    <property type="evidence" value="ECO:0007669"/>
    <property type="project" value="UniProtKB-KW"/>
</dbReference>
<evidence type="ECO:0000256" key="3">
    <source>
        <dbReference type="ARBA" id="ARBA00022801"/>
    </source>
</evidence>
<dbReference type="Proteomes" id="UP000516314">
    <property type="component" value="Chromosome 1"/>
</dbReference>
<feature type="domain" description="Ubiquitin-like protease family profile" evidence="5">
    <location>
        <begin position="656"/>
        <end position="880"/>
    </location>
</feature>
<accession>A0A7G2E024</accession>
<dbReference type="PANTHER" id="PTHR48449">
    <property type="entry name" value="DUF1985 DOMAIN-CONTAINING PROTEIN"/>
    <property type="match status" value="1"/>
</dbReference>
<evidence type="ECO:0000256" key="2">
    <source>
        <dbReference type="ARBA" id="ARBA00022670"/>
    </source>
</evidence>
<evidence type="ECO:0000256" key="4">
    <source>
        <dbReference type="SAM" id="MobiDB-lite"/>
    </source>
</evidence>
<dbReference type="Pfam" id="PF09331">
    <property type="entry name" value="DUF1985"/>
    <property type="match status" value="1"/>
</dbReference>
<feature type="region of interest" description="Disordered" evidence="4">
    <location>
        <begin position="361"/>
        <end position="411"/>
    </location>
</feature>
<dbReference type="Pfam" id="PF02902">
    <property type="entry name" value="Peptidase_C48"/>
    <property type="match status" value="1"/>
</dbReference>
<feature type="compositionally biased region" description="Polar residues" evidence="4">
    <location>
        <begin position="387"/>
        <end position="406"/>
    </location>
</feature>
<gene>
    <name evidence="6" type="ORF">AT9943_LOCUS3684</name>
</gene>
<keyword evidence="2" id="KW-0645">Protease</keyword>
<dbReference type="PROSITE" id="PS50600">
    <property type="entry name" value="ULP_PROTEASE"/>
    <property type="match status" value="1"/>
</dbReference>
<evidence type="ECO:0000259" key="5">
    <source>
        <dbReference type="PROSITE" id="PS50600"/>
    </source>
</evidence>
<dbReference type="SUPFAM" id="SSF54001">
    <property type="entry name" value="Cysteine proteinases"/>
    <property type="match status" value="1"/>
</dbReference>
<feature type="compositionally biased region" description="Low complexity" evidence="4">
    <location>
        <begin position="376"/>
        <end position="386"/>
    </location>
</feature>
<dbReference type="Gene3D" id="3.40.395.10">
    <property type="entry name" value="Adenoviral Proteinase, Chain A"/>
    <property type="match status" value="1"/>
</dbReference>
<evidence type="ECO:0000313" key="6">
    <source>
        <dbReference type="EMBL" id="CAD5315306.1"/>
    </source>
</evidence>
<dbReference type="GO" id="GO:0008234">
    <property type="term" value="F:cysteine-type peptidase activity"/>
    <property type="evidence" value="ECO:0007669"/>
    <property type="project" value="InterPro"/>
</dbReference>
<organism evidence="6 7">
    <name type="scientific">Arabidopsis thaliana</name>
    <name type="common">Mouse-ear cress</name>
    <dbReference type="NCBI Taxonomy" id="3702"/>
    <lineage>
        <taxon>Eukaryota</taxon>
        <taxon>Viridiplantae</taxon>
        <taxon>Streptophyta</taxon>
        <taxon>Embryophyta</taxon>
        <taxon>Tracheophyta</taxon>
        <taxon>Spermatophyta</taxon>
        <taxon>Magnoliopsida</taxon>
        <taxon>eudicotyledons</taxon>
        <taxon>Gunneridae</taxon>
        <taxon>Pentapetalae</taxon>
        <taxon>rosids</taxon>
        <taxon>malvids</taxon>
        <taxon>Brassicales</taxon>
        <taxon>Brassicaceae</taxon>
        <taxon>Camelineae</taxon>
        <taxon>Arabidopsis</taxon>
    </lineage>
</organism>
<evidence type="ECO:0000313" key="7">
    <source>
        <dbReference type="Proteomes" id="UP000516314"/>
    </source>
</evidence>
<sequence length="915" mass="101338">MSTPPYRPSPSLSSGVLPDRVFRSDCYPSHAVRINSYSKPKYLLEVLKVIDGMPELATLLASPLGALFSLPVRQCSLSGQLVHQMLCRQLHTTNSEELWFVFAGQPLRFSLTEFHEVTGLDCSPLPAERELAAATTHAEGSAPYWYSQIGGTLGSVTVKELLRRLKSEPAMPSWRKFRLALVVIVDGILLTRTHPVKASPEVVEMVKDIDFFLNYPWSRHSFHRMLRMVKVGPYIEDTSSLVGKLKQSSLAVHGFPLSIQLFAFKTIPALLSLLRNGDEKYTFLNQRIPCLLKCTTYHTSNILSLEKKIDVLICFLPAKVIHSQPRPTSSLESGYCDPKVHFLESLLASSYQFTEKDWPGGDSSLPSLQSSRKRTSPSLNSGSSSSGVHNLRTNSKRYTNGSSVNNPRDADTRLDRRLKSFKASILDEVRHLITQNTLVVDASIKPLQPDASQRTSVIPSRRTRSGCAGVSADSFRVYSPVDPFKCGGSGFPLGNTDVSPPDTSSPSVTGSHAPALVGSPSIPEIKCAVKQQPLQKKTRQRSLLQEAAKCGGRHDSSQCPLPHEPSDATNMSESAPVNIPVVGKIDCMDSCSRPTRKRPIHAAACGTSIKTVRITSGTTPHKEQLESVGPAMNLRSRKHVPLPDPSSHVDHILSSLAIPNKAVVTRFKHNISKNSNRQYTFNGQPYPSTFFADLHSPQCWLSTLHIDCLVNYIWQKHGDFLAKRRVTFVDSMFTSMLSNKFLSFTQHNDCATYKWNALLVAYVSGVVDGRSSQLQWLKDVDLVYVPMNWGKKHWAALAIDLPTGHIDILDPFQDLTSARKVVSYMNPIVQMLPPLLRSVCSEVPSSWPASGFSFLRIPGVAQNSRGGDCGPLAIKFMELHSHHLSVPLRQLTVQQVDNLRLHYAIDLYSTYVSSL</sequence>
<dbReference type="InterPro" id="IPR015410">
    <property type="entry name" value="DUF1985"/>
</dbReference>
<comment type="similarity">
    <text evidence="1">Belongs to the peptidase C48 family.</text>
</comment>
<evidence type="ECO:0000256" key="1">
    <source>
        <dbReference type="ARBA" id="ARBA00005234"/>
    </source>
</evidence>
<name>A0A7G2E024_ARATH</name>
<dbReference type="EMBL" id="LR881466">
    <property type="protein sequence ID" value="CAD5315306.1"/>
    <property type="molecule type" value="Genomic_DNA"/>
</dbReference>
<keyword evidence="3" id="KW-0378">Hydrolase</keyword>
<protein>
    <submittedName>
        <fullName evidence="6">(thale cress) hypothetical protein</fullName>
    </submittedName>
</protein>
<dbReference type="InterPro" id="IPR038765">
    <property type="entry name" value="Papain-like_cys_pep_sf"/>
</dbReference>
<dbReference type="PANTHER" id="PTHR48449:SF1">
    <property type="entry name" value="DUF1985 DOMAIN-CONTAINING PROTEIN"/>
    <property type="match status" value="1"/>
</dbReference>
<proteinExistence type="inferred from homology"/>
<dbReference type="AlphaFoldDB" id="A0A7G2E024"/>
<reference evidence="6 7" key="1">
    <citation type="submission" date="2020-09" db="EMBL/GenBank/DDBJ databases">
        <authorList>
            <person name="Ashkenazy H."/>
        </authorList>
    </citation>
    <scope>NUCLEOTIDE SEQUENCE [LARGE SCALE GENOMIC DNA]</scope>
    <source>
        <strain evidence="7">cv. Cdm-0</strain>
    </source>
</reference>
<dbReference type="InterPro" id="IPR003653">
    <property type="entry name" value="Peptidase_C48_C"/>
</dbReference>